<dbReference type="EMBL" id="GL443280">
    <property type="protein sequence ID" value="EFN62276.1"/>
    <property type="molecule type" value="Genomic_DNA"/>
</dbReference>
<dbReference type="Gene3D" id="1.10.238.10">
    <property type="entry name" value="EF-hand"/>
    <property type="match status" value="1"/>
</dbReference>
<proteinExistence type="predicted"/>
<dbReference type="GO" id="GO:0005509">
    <property type="term" value="F:calcium ion binding"/>
    <property type="evidence" value="ECO:0007669"/>
    <property type="project" value="InterPro"/>
</dbReference>
<keyword evidence="1" id="KW-0677">Repeat</keyword>
<dbReference type="SUPFAM" id="SSF47473">
    <property type="entry name" value="EF-hand"/>
    <property type="match status" value="1"/>
</dbReference>
<dbReference type="CDD" id="cd00051">
    <property type="entry name" value="EFh"/>
    <property type="match status" value="1"/>
</dbReference>
<organism evidence="6">
    <name type="scientific">Camponotus floridanus</name>
    <name type="common">Florida carpenter ant</name>
    <dbReference type="NCBI Taxonomy" id="104421"/>
    <lineage>
        <taxon>Eukaryota</taxon>
        <taxon>Metazoa</taxon>
        <taxon>Ecdysozoa</taxon>
        <taxon>Arthropoda</taxon>
        <taxon>Hexapoda</taxon>
        <taxon>Insecta</taxon>
        <taxon>Pterygota</taxon>
        <taxon>Neoptera</taxon>
        <taxon>Endopterygota</taxon>
        <taxon>Hymenoptera</taxon>
        <taxon>Apocrita</taxon>
        <taxon>Aculeata</taxon>
        <taxon>Formicoidea</taxon>
        <taxon>Formicidae</taxon>
        <taxon>Formicinae</taxon>
        <taxon>Camponotus</taxon>
    </lineage>
</organism>
<dbReference type="InterPro" id="IPR018247">
    <property type="entry name" value="EF_Hand_1_Ca_BS"/>
</dbReference>
<dbReference type="InParanoid" id="E2AWB6"/>
<evidence type="ECO:0000259" key="4">
    <source>
        <dbReference type="PROSITE" id="PS50222"/>
    </source>
</evidence>
<evidence type="ECO:0000256" key="3">
    <source>
        <dbReference type="SAM" id="MobiDB-lite"/>
    </source>
</evidence>
<dbReference type="SMART" id="SM00054">
    <property type="entry name" value="EFh"/>
    <property type="match status" value="1"/>
</dbReference>
<dbReference type="GO" id="GO:0032588">
    <property type="term" value="C:trans-Golgi network membrane"/>
    <property type="evidence" value="ECO:0007669"/>
    <property type="project" value="TreeGrafter"/>
</dbReference>
<dbReference type="PROSITE" id="PS50222">
    <property type="entry name" value="EF_HAND_2"/>
    <property type="match status" value="1"/>
</dbReference>
<feature type="region of interest" description="Disordered" evidence="3">
    <location>
        <begin position="21"/>
        <end position="139"/>
    </location>
</feature>
<evidence type="ECO:0000313" key="6">
    <source>
        <dbReference type="Proteomes" id="UP000000311"/>
    </source>
</evidence>
<feature type="compositionally biased region" description="Polar residues" evidence="3">
    <location>
        <begin position="45"/>
        <end position="57"/>
    </location>
</feature>
<dbReference type="Proteomes" id="UP000000311">
    <property type="component" value="Unassembled WGS sequence"/>
</dbReference>
<dbReference type="InterPro" id="IPR051111">
    <property type="entry name" value="Ca-binding_regulatory"/>
</dbReference>
<name>E2AWB6_CAMFO</name>
<evidence type="ECO:0000256" key="1">
    <source>
        <dbReference type="ARBA" id="ARBA00022737"/>
    </source>
</evidence>
<feature type="compositionally biased region" description="Polar residues" evidence="3">
    <location>
        <begin position="88"/>
        <end position="116"/>
    </location>
</feature>
<dbReference type="OrthoDB" id="26525at2759"/>
<dbReference type="PANTHER" id="PTHR46311:SF5">
    <property type="entry name" value="EF-HAND DOMAIN-CONTAINING PROTEIN"/>
    <property type="match status" value="1"/>
</dbReference>
<sequence>MQSNSPKGGCIAVYNYLQTRQSSGDAGDGAEGKEDTGSDCPPRTPTSTTMTASSVPQSIVPGSPNSMVCPATDVSIDLQQRRRRQQESQDLSLTQTTVTAPSSSINDKPLLSTNILSLPASPKRSSASNVSSSKTPISKSQMKEFREAFRLFDKDGDGTITKEELGRVMRSLGQFARAEELSTMLQEIDIDGERQFYYQSVRDYILKLKSWNCAMFLLSVHFNSLGILSQKFSFSLCHVF</sequence>
<dbReference type="Pfam" id="PF13405">
    <property type="entry name" value="EF-hand_6"/>
    <property type="match status" value="1"/>
</dbReference>
<dbReference type="STRING" id="104421.E2AWB6"/>
<reference evidence="5 6" key="1">
    <citation type="journal article" date="2010" name="Science">
        <title>Genomic comparison of the ants Camponotus floridanus and Harpegnathos saltator.</title>
        <authorList>
            <person name="Bonasio R."/>
            <person name="Zhang G."/>
            <person name="Ye C."/>
            <person name="Mutti N.S."/>
            <person name="Fang X."/>
            <person name="Qin N."/>
            <person name="Donahue G."/>
            <person name="Yang P."/>
            <person name="Li Q."/>
            <person name="Li C."/>
            <person name="Zhang P."/>
            <person name="Huang Z."/>
            <person name="Berger S.L."/>
            <person name="Reinberg D."/>
            <person name="Wang J."/>
            <person name="Liebig J."/>
        </authorList>
    </citation>
    <scope>NUCLEOTIDE SEQUENCE [LARGE SCALE GENOMIC DNA]</scope>
    <source>
        <strain evidence="6">C129</strain>
    </source>
</reference>
<accession>E2AWB6</accession>
<dbReference type="PROSITE" id="PS00018">
    <property type="entry name" value="EF_HAND_1"/>
    <property type="match status" value="1"/>
</dbReference>
<dbReference type="OMA" id="WNCAMFL"/>
<dbReference type="InterPro" id="IPR002048">
    <property type="entry name" value="EF_hand_dom"/>
</dbReference>
<dbReference type="AlphaFoldDB" id="E2AWB6"/>
<protein>
    <submittedName>
        <fullName evidence="5">Calmodulin-like protein 3</fullName>
    </submittedName>
</protein>
<feature type="domain" description="EF-hand" evidence="4">
    <location>
        <begin position="140"/>
        <end position="175"/>
    </location>
</feature>
<dbReference type="FunFam" id="1.10.238.10:FF:000178">
    <property type="entry name" value="Calmodulin-2 A"/>
    <property type="match status" value="1"/>
</dbReference>
<evidence type="ECO:0000313" key="5">
    <source>
        <dbReference type="EMBL" id="EFN62276.1"/>
    </source>
</evidence>
<gene>
    <name evidence="5" type="ORF">EAG_03987</name>
</gene>
<dbReference type="InterPro" id="IPR011992">
    <property type="entry name" value="EF-hand-dom_pair"/>
</dbReference>
<evidence type="ECO:0000256" key="2">
    <source>
        <dbReference type="ARBA" id="ARBA00022837"/>
    </source>
</evidence>
<keyword evidence="2" id="KW-0106">Calcium</keyword>
<feature type="compositionally biased region" description="Low complexity" evidence="3">
    <location>
        <begin position="121"/>
        <end position="133"/>
    </location>
</feature>
<keyword evidence="6" id="KW-1185">Reference proteome</keyword>
<dbReference type="PANTHER" id="PTHR46311">
    <property type="entry name" value="CALCIUM-BINDING PROTEIN 8-RELATED"/>
    <property type="match status" value="1"/>
</dbReference>